<proteinExistence type="predicted"/>
<name>E0CUA9_VITVI</name>
<protein>
    <submittedName>
        <fullName evidence="1">Uncharacterized protein</fullName>
    </submittedName>
</protein>
<dbReference type="Proteomes" id="UP000009183">
    <property type="component" value="Chromosome 14"/>
</dbReference>
<dbReference type="AlphaFoldDB" id="E0CUA9"/>
<organism evidence="1 2">
    <name type="scientific">Vitis vinifera</name>
    <name type="common">Grape</name>
    <dbReference type="NCBI Taxonomy" id="29760"/>
    <lineage>
        <taxon>Eukaryota</taxon>
        <taxon>Viridiplantae</taxon>
        <taxon>Streptophyta</taxon>
        <taxon>Embryophyta</taxon>
        <taxon>Tracheophyta</taxon>
        <taxon>Spermatophyta</taxon>
        <taxon>Magnoliopsida</taxon>
        <taxon>eudicotyledons</taxon>
        <taxon>Gunneridae</taxon>
        <taxon>Pentapetalae</taxon>
        <taxon>rosids</taxon>
        <taxon>Vitales</taxon>
        <taxon>Vitaceae</taxon>
        <taxon>Viteae</taxon>
        <taxon>Vitis</taxon>
    </lineage>
</organism>
<dbReference type="EMBL" id="FN595241">
    <property type="protein sequence ID" value="CBI22367.3"/>
    <property type="molecule type" value="Genomic_DNA"/>
</dbReference>
<dbReference type="HOGENOM" id="CLU_2175677_0_0_1"/>
<dbReference type="PANTHER" id="PTHR31210:SF68">
    <property type="entry name" value="OS06G0727800 PROTEIN"/>
    <property type="match status" value="1"/>
</dbReference>
<dbReference type="InParanoid" id="E0CUA9"/>
<dbReference type="InterPro" id="IPR007877">
    <property type="entry name" value="DUF707"/>
</dbReference>
<keyword evidence="2" id="KW-1185">Reference proteome</keyword>
<reference evidence="2" key="1">
    <citation type="journal article" date="2007" name="Nature">
        <title>The grapevine genome sequence suggests ancestral hexaploidization in major angiosperm phyla.</title>
        <authorList>
            <consortium name="The French-Italian Public Consortium for Grapevine Genome Characterization."/>
            <person name="Jaillon O."/>
            <person name="Aury J.-M."/>
            <person name="Noel B."/>
            <person name="Policriti A."/>
            <person name="Clepet C."/>
            <person name="Casagrande A."/>
            <person name="Choisne N."/>
            <person name="Aubourg S."/>
            <person name="Vitulo N."/>
            <person name="Jubin C."/>
            <person name="Vezzi A."/>
            <person name="Legeai F."/>
            <person name="Hugueney P."/>
            <person name="Dasilva C."/>
            <person name="Horner D."/>
            <person name="Mica E."/>
            <person name="Jublot D."/>
            <person name="Poulain J."/>
            <person name="Bruyere C."/>
            <person name="Billault A."/>
            <person name="Segurens B."/>
            <person name="Gouyvenoux M."/>
            <person name="Ugarte E."/>
            <person name="Cattonaro F."/>
            <person name="Anthouard V."/>
            <person name="Vico V."/>
            <person name="Del Fabbro C."/>
            <person name="Alaux M."/>
            <person name="Di Gaspero G."/>
            <person name="Dumas V."/>
            <person name="Felice N."/>
            <person name="Paillard S."/>
            <person name="Juman I."/>
            <person name="Moroldo M."/>
            <person name="Scalabrin S."/>
            <person name="Canaguier A."/>
            <person name="Le Clainche I."/>
            <person name="Malacrida G."/>
            <person name="Durand E."/>
            <person name="Pesole G."/>
            <person name="Laucou V."/>
            <person name="Chatelet P."/>
            <person name="Merdinoglu D."/>
            <person name="Delledonne M."/>
            <person name="Pezzotti M."/>
            <person name="Lecharny A."/>
            <person name="Scarpelli C."/>
            <person name="Artiguenave F."/>
            <person name="Pe M.E."/>
            <person name="Valle G."/>
            <person name="Morgante M."/>
            <person name="Caboche M."/>
            <person name="Adam-Blondon A.-F."/>
            <person name="Weissenbach J."/>
            <person name="Quetier F."/>
            <person name="Wincker P."/>
        </authorList>
    </citation>
    <scope>NUCLEOTIDE SEQUENCE [LARGE SCALE GENOMIC DNA]</scope>
    <source>
        <strain evidence="2">cv. Pinot noir / PN40024</strain>
    </source>
</reference>
<dbReference type="STRING" id="29760.E0CUA9"/>
<dbReference type="Pfam" id="PF05212">
    <property type="entry name" value="DUF707"/>
    <property type="match status" value="1"/>
</dbReference>
<evidence type="ECO:0000313" key="2">
    <source>
        <dbReference type="Proteomes" id="UP000009183"/>
    </source>
</evidence>
<gene>
    <name evidence="1" type="ordered locus">VIT_14s0036g00800</name>
</gene>
<dbReference type="PaxDb" id="29760-VIT_14s0036g00800.t01"/>
<accession>E0CUA9</accession>
<dbReference type="eggNOG" id="ENOG502QQAA">
    <property type="taxonomic scope" value="Eukaryota"/>
</dbReference>
<evidence type="ECO:0000313" key="1">
    <source>
        <dbReference type="EMBL" id="CBI22367.3"/>
    </source>
</evidence>
<dbReference type="ExpressionAtlas" id="E0CUA9">
    <property type="expression patterns" value="baseline"/>
</dbReference>
<dbReference type="PANTHER" id="PTHR31210">
    <property type="entry name" value="OS06G0731900 PROTEIN"/>
    <property type="match status" value="1"/>
</dbReference>
<sequence length="110" mass="12926">MPGSNRFFIWSYFNAEEYIRLVRKYGLEISQPGLEPNKGLTWQMTKRRGDREVHKETEEKPGWCPSPHLPPCLLRSWLLYFLEMHGGVCGICFRMTRYMVGVLTLLSEDV</sequence>